<dbReference type="AlphaFoldDB" id="A0A2P5DQG2"/>
<comment type="caution">
    <text evidence="1">The sequence shown here is derived from an EMBL/GenBank/DDBJ whole genome shotgun (WGS) entry which is preliminary data.</text>
</comment>
<sequence>MQLKPGVMLWCIAVTQNQFGNCGSCCIIEMPRYMENFSGNHPGIFSRALEFCQELRSTKN</sequence>
<accession>A0A2P5DQG2</accession>
<reference evidence="2" key="1">
    <citation type="submission" date="2016-06" db="EMBL/GenBank/DDBJ databases">
        <title>Parallel loss of symbiosis genes in relatives of nitrogen-fixing non-legume Parasponia.</title>
        <authorList>
            <person name="Van Velzen R."/>
            <person name="Holmer R."/>
            <person name="Bu F."/>
            <person name="Rutten L."/>
            <person name="Van Zeijl A."/>
            <person name="Liu W."/>
            <person name="Santuari L."/>
            <person name="Cao Q."/>
            <person name="Sharma T."/>
            <person name="Shen D."/>
            <person name="Roswanjaya Y."/>
            <person name="Wardhani T."/>
            <person name="Kalhor M.S."/>
            <person name="Jansen J."/>
            <person name="Van den Hoogen J."/>
            <person name="Gungor B."/>
            <person name="Hartog M."/>
            <person name="Hontelez J."/>
            <person name="Verver J."/>
            <person name="Yang W.-C."/>
            <person name="Schijlen E."/>
            <person name="Repin R."/>
            <person name="Schilthuizen M."/>
            <person name="Schranz E."/>
            <person name="Heidstra R."/>
            <person name="Miyata K."/>
            <person name="Fedorova E."/>
            <person name="Kohlen W."/>
            <person name="Bisseling T."/>
            <person name="Smit S."/>
            <person name="Geurts R."/>
        </authorList>
    </citation>
    <scope>NUCLEOTIDE SEQUENCE [LARGE SCALE GENOMIC DNA]</scope>
    <source>
        <strain evidence="2">cv. WU1-14</strain>
    </source>
</reference>
<name>A0A2P5DQG2_PARAD</name>
<proteinExistence type="predicted"/>
<evidence type="ECO:0000313" key="1">
    <source>
        <dbReference type="EMBL" id="PON75516.1"/>
    </source>
</evidence>
<keyword evidence="2" id="KW-1185">Reference proteome</keyword>
<protein>
    <submittedName>
        <fullName evidence="1">Uncharacterized protein</fullName>
    </submittedName>
</protein>
<organism evidence="1 2">
    <name type="scientific">Parasponia andersonii</name>
    <name type="common">Sponia andersonii</name>
    <dbReference type="NCBI Taxonomy" id="3476"/>
    <lineage>
        <taxon>Eukaryota</taxon>
        <taxon>Viridiplantae</taxon>
        <taxon>Streptophyta</taxon>
        <taxon>Embryophyta</taxon>
        <taxon>Tracheophyta</taxon>
        <taxon>Spermatophyta</taxon>
        <taxon>Magnoliopsida</taxon>
        <taxon>eudicotyledons</taxon>
        <taxon>Gunneridae</taxon>
        <taxon>Pentapetalae</taxon>
        <taxon>rosids</taxon>
        <taxon>fabids</taxon>
        <taxon>Rosales</taxon>
        <taxon>Cannabaceae</taxon>
        <taxon>Parasponia</taxon>
    </lineage>
</organism>
<evidence type="ECO:0000313" key="2">
    <source>
        <dbReference type="Proteomes" id="UP000237105"/>
    </source>
</evidence>
<dbReference type="Proteomes" id="UP000237105">
    <property type="component" value="Unassembled WGS sequence"/>
</dbReference>
<dbReference type="EMBL" id="JXTB01000023">
    <property type="protein sequence ID" value="PON75516.1"/>
    <property type="molecule type" value="Genomic_DNA"/>
</dbReference>
<gene>
    <name evidence="1" type="ORF">PanWU01x14_041410</name>
</gene>